<name>A0A6C0KCC5_9ZZZZ</name>
<accession>A0A6C0KCC5</accession>
<reference evidence="1" key="1">
    <citation type="journal article" date="2020" name="Nature">
        <title>Giant virus diversity and host interactions through global metagenomics.</title>
        <authorList>
            <person name="Schulz F."/>
            <person name="Roux S."/>
            <person name="Paez-Espino D."/>
            <person name="Jungbluth S."/>
            <person name="Walsh D.A."/>
            <person name="Denef V.J."/>
            <person name="McMahon K.D."/>
            <person name="Konstantinidis K.T."/>
            <person name="Eloe-Fadrosh E.A."/>
            <person name="Kyrpides N.C."/>
            <person name="Woyke T."/>
        </authorList>
    </citation>
    <scope>NUCLEOTIDE SEQUENCE</scope>
    <source>
        <strain evidence="1">GVMAG-S-1102113-126</strain>
    </source>
</reference>
<dbReference type="AlphaFoldDB" id="A0A6C0KCC5"/>
<sequence>MTLTNEQKASVNDALGPLLEVLIADPLLNSYDAHVQSSPQSVMASVDEMIKYAVEQLKHEARGFAIEPYNLKTYSHVTSFDGKLYPRYRTKYEEFPEEIWKNWNNKGPIHTKYFDEDSLLIEEMWIIPAGPIGTEKFMLHCTDGPAFREWDEDGSILQQHWSLNGKRLTAEKHRRTLVLWSGRNKVFKAIRLLAMASVVPDVSDDTLSVVSQFL</sequence>
<proteinExistence type="predicted"/>
<evidence type="ECO:0000313" key="1">
    <source>
        <dbReference type="EMBL" id="QHU14736.1"/>
    </source>
</evidence>
<organism evidence="1">
    <name type="scientific">viral metagenome</name>
    <dbReference type="NCBI Taxonomy" id="1070528"/>
    <lineage>
        <taxon>unclassified sequences</taxon>
        <taxon>metagenomes</taxon>
        <taxon>organismal metagenomes</taxon>
    </lineage>
</organism>
<protein>
    <submittedName>
        <fullName evidence="1">Uncharacterized protein</fullName>
    </submittedName>
</protein>
<dbReference type="EMBL" id="MN740846">
    <property type="protein sequence ID" value="QHU14736.1"/>
    <property type="molecule type" value="Genomic_DNA"/>
</dbReference>